<protein>
    <recommendedName>
        <fullName evidence="1">DUF6434 domain-containing protein</fullName>
    </recommendedName>
</protein>
<dbReference type="InterPro" id="IPR036361">
    <property type="entry name" value="SAP_dom_sf"/>
</dbReference>
<reference evidence="2" key="1">
    <citation type="submission" date="2019-08" db="EMBL/GenBank/DDBJ databases">
        <authorList>
            <person name="Kucharzyk K."/>
            <person name="Murdoch R.W."/>
            <person name="Higgins S."/>
            <person name="Loffler F."/>
        </authorList>
    </citation>
    <scope>NUCLEOTIDE SEQUENCE</scope>
</reference>
<dbReference type="AlphaFoldDB" id="A0A644X9J4"/>
<dbReference type="InterPro" id="IPR045492">
    <property type="entry name" value="DUF6434"/>
</dbReference>
<name>A0A644X9J4_9ZZZZ</name>
<proteinExistence type="predicted"/>
<comment type="caution">
    <text evidence="2">The sequence shown here is derived from an EMBL/GenBank/DDBJ whole genome shotgun (WGS) entry which is preliminary data.</text>
</comment>
<sequence length="149" mass="17476">MATAILTAAEFMRPKLNLNTDPEEFINSYWLKEELDEFCNLYNLPRSGSKGDLTNRIYEFLKTGRIINNRRIANFKSSKIVESITLESIIPAGYRNDERHRAFFKAEIGEYFKFNVHFMNWMKANEGKTYREATLGTKRAINNKVRHLT</sequence>
<dbReference type="Pfam" id="PF20026">
    <property type="entry name" value="DUF6434"/>
    <property type="match status" value="1"/>
</dbReference>
<evidence type="ECO:0000259" key="1">
    <source>
        <dbReference type="Pfam" id="PF20026"/>
    </source>
</evidence>
<accession>A0A644X9J4</accession>
<organism evidence="2">
    <name type="scientific">bioreactor metagenome</name>
    <dbReference type="NCBI Taxonomy" id="1076179"/>
    <lineage>
        <taxon>unclassified sequences</taxon>
        <taxon>metagenomes</taxon>
        <taxon>ecological metagenomes</taxon>
    </lineage>
</organism>
<dbReference type="Pfam" id="PF18953">
    <property type="entry name" value="SAP_new25"/>
    <property type="match status" value="1"/>
</dbReference>
<evidence type="ECO:0000313" key="2">
    <source>
        <dbReference type="EMBL" id="MPM10804.1"/>
    </source>
</evidence>
<gene>
    <name evidence="2" type="ORF">SDC9_57139</name>
</gene>
<dbReference type="SUPFAM" id="SSF68906">
    <property type="entry name" value="SAP domain"/>
    <property type="match status" value="1"/>
</dbReference>
<dbReference type="EMBL" id="VSSQ01001744">
    <property type="protein sequence ID" value="MPM10804.1"/>
    <property type="molecule type" value="Genomic_DNA"/>
</dbReference>
<feature type="domain" description="DUF6434" evidence="1">
    <location>
        <begin position="82"/>
        <end position="134"/>
    </location>
</feature>